<feature type="coiled-coil region" evidence="1">
    <location>
        <begin position="177"/>
        <end position="204"/>
    </location>
</feature>
<organism evidence="2">
    <name type="scientific">Hanusia phi</name>
    <dbReference type="NCBI Taxonomy" id="3032"/>
    <lineage>
        <taxon>Eukaryota</taxon>
        <taxon>Cryptophyceae</taxon>
        <taxon>Pyrenomonadales</taxon>
        <taxon>Geminigeraceae</taxon>
        <taxon>Hanusia</taxon>
    </lineage>
</organism>
<keyword evidence="1" id="KW-0175">Coiled coil</keyword>
<reference evidence="2" key="1">
    <citation type="submission" date="2021-01" db="EMBL/GenBank/DDBJ databases">
        <authorList>
            <person name="Corre E."/>
            <person name="Pelletier E."/>
            <person name="Niang G."/>
            <person name="Scheremetjew M."/>
            <person name="Finn R."/>
            <person name="Kale V."/>
            <person name="Holt S."/>
            <person name="Cochrane G."/>
            <person name="Meng A."/>
            <person name="Brown T."/>
            <person name="Cohen L."/>
        </authorList>
    </citation>
    <scope>NUCLEOTIDE SEQUENCE</scope>
    <source>
        <strain evidence="2">CCMP325</strain>
    </source>
</reference>
<dbReference type="AlphaFoldDB" id="A0A7S0DZ12"/>
<dbReference type="EMBL" id="HBEO01002896">
    <property type="protein sequence ID" value="CAD8468695.1"/>
    <property type="molecule type" value="Transcribed_RNA"/>
</dbReference>
<sequence>MKVTSLNRWNLILASLLLAVCLLLFKTVSRHQQAQANVGLHSLMQTKQRIGYAGIVPYVKRRPRKVHAVACGGGSSVNCVVQSLSKSIKDTFSAAKNKSPGKIAVERAAKGLGFSPWQVGKQTTQQKAHIQKSLDSTRSSGFGFLRNIVNGYENLDHEIDYGGKQLPKRGSTRFKAHQAISETIERLKREKLKLMDELNHQKAKKVVKQASKGLYNWMDGWLDGKDRRVANQAWSY</sequence>
<name>A0A7S0DZ12_9CRYP</name>
<evidence type="ECO:0000313" key="2">
    <source>
        <dbReference type="EMBL" id="CAD8468695.1"/>
    </source>
</evidence>
<evidence type="ECO:0000256" key="1">
    <source>
        <dbReference type="SAM" id="Coils"/>
    </source>
</evidence>
<proteinExistence type="predicted"/>
<accession>A0A7S0DZ12</accession>
<gene>
    <name evidence="2" type="ORF">HPHI1048_LOCUS2055</name>
</gene>
<protein>
    <submittedName>
        <fullName evidence="2">Uncharacterized protein</fullName>
    </submittedName>
</protein>